<dbReference type="InterPro" id="IPR004358">
    <property type="entry name" value="Sig_transdc_His_kin-like_C"/>
</dbReference>
<evidence type="ECO:0000259" key="26">
    <source>
        <dbReference type="PROSITE" id="PS50894"/>
    </source>
</evidence>
<comment type="subcellular location">
    <subcellularLocation>
        <location evidence="2">Cell membrane</location>
        <topology evidence="2">Multi-pass membrane protein</topology>
    </subcellularLocation>
</comment>
<sequence length="1141" mass="124933">MGAPWPQVITVARVPTLEFPMAFVRLHLRAFASLPAWGVLLLALCLAWPRGSAAAEAKLPLSPAEQAWIAVHPVVTLAIDEVNPPLNYKRGDSQGQPSFAGANIDYMDLIAQKAGFKLHYEGSTWAVALDKAMAHQVDGVPGARVLEERKKRLNFTEPYLEIPIAMVTKSSHAQARQLASFAGQRIAVRRNSVRIPVIHAQCASCVVVEVDSPRDGVARVSLGAAEGFFDDLPVVQQAMQQDGGALKVALLYYYSEAGTNRVALRNTAPELLSIFNKAIASITPEEHDVIRRRWLRGADGASVQRDLPLTEAQRSWLAAHPVIRVGMDTARAPIESLGADGKYQGITVEFLNRVEEMLGVRFEYLPPQDLSTLLEKAGRREVDMFGSLVITPERRESLLFTEPFITTPVVIFAPLQSKLSGGLSSLAGKRVAVVKGFGAAEVLRREGQGVQLLEVRSPLEGLQAVRRGDAAAYVGALLTTTYQLMEAGINDVRVAGDIDTSFQFGMAVRKDWPELAEILAKALEAIPKNDRDRFRQKWTLIAYERDFDYRPIVVLVAVLVLAAAFIIQLRVMVRGRTAELRNEVIARREKEAELDRLNADLERRVQLRTAELIEARDVAEAATQAKSEFLANMSHEIRTPMNAILGMSHLALRTDLSRQQRDYVGKIRTAAEALLGVLNDILDVSKIEAGKLDLEARSFHLDEVVHRVRTIVGHKAQEKRLPLRILVGEGVPRSLVGDPLRLAQVLVNLCNNAVKFTDAGEIVVNCSLVERSADEHVLLRFSVRDTGIGMNSEEAGKLFQPFVQADTSTTRRYGGTGLGLAVSRQLAQLMGGEIGVASEPGRGSEFWFTARFGIAGEIPDEASEIVVPSSVTPRAVETLVALRGRRLLLVEDNDINQQVATELLSAVAGVDVEVANNGAEAVKRLVEESAACDVVLMDIQMPGMDGYEATRRIRAAGLALPIIAMTAHAMVKDRELCIAAGMNDFVTKPFELEELLAVLRRWMPQAPAVADEVPEDEDFLATAPHVDDDDVLDVEEGLRHCHGRASLYLRLLKTFEDTMSQVARDARTAFDGGDKVQAARLVHAMSSAAGTIGAKSLAAAARELEQLLPTDQFERTNRRLDRFSGLLDRTLAAVAMQRVAS</sequence>
<dbReference type="SMART" id="SM00062">
    <property type="entry name" value="PBPb"/>
    <property type="match status" value="2"/>
</dbReference>
<dbReference type="CDD" id="cd16922">
    <property type="entry name" value="HATPase_EvgS-ArcB-TorS-like"/>
    <property type="match status" value="1"/>
</dbReference>
<keyword evidence="28" id="KW-1185">Reference proteome</keyword>
<evidence type="ECO:0000256" key="1">
    <source>
        <dbReference type="ARBA" id="ARBA00000085"/>
    </source>
</evidence>
<feature type="domain" description="Histidine kinase" evidence="24">
    <location>
        <begin position="632"/>
        <end position="854"/>
    </location>
</feature>
<comment type="caution">
    <text evidence="27">The sequence shown here is derived from an EMBL/GenBank/DDBJ whole genome shotgun (WGS) entry which is preliminary data.</text>
</comment>
<evidence type="ECO:0000259" key="25">
    <source>
        <dbReference type="PROSITE" id="PS50110"/>
    </source>
</evidence>
<dbReference type="InterPro" id="IPR008207">
    <property type="entry name" value="Sig_transdc_His_kin_Hpt_dom"/>
</dbReference>
<dbReference type="Pfam" id="PF00072">
    <property type="entry name" value="Response_reg"/>
    <property type="match status" value="1"/>
</dbReference>
<dbReference type="PRINTS" id="PR00344">
    <property type="entry name" value="BCTRLSENSOR"/>
</dbReference>
<keyword evidence="14" id="KW-0843">Virulence</keyword>
<dbReference type="Gene3D" id="3.40.50.2300">
    <property type="match status" value="1"/>
</dbReference>
<evidence type="ECO:0000256" key="16">
    <source>
        <dbReference type="ARBA" id="ARBA00058004"/>
    </source>
</evidence>
<dbReference type="InterPro" id="IPR005467">
    <property type="entry name" value="His_kinase_dom"/>
</dbReference>
<feature type="transmembrane region" description="Helical" evidence="23">
    <location>
        <begin position="26"/>
        <end position="48"/>
    </location>
</feature>
<dbReference type="PROSITE" id="PS50894">
    <property type="entry name" value="HPT"/>
    <property type="match status" value="1"/>
</dbReference>
<dbReference type="EC" id="2.7.13.3" evidence="3"/>
<evidence type="ECO:0000256" key="12">
    <source>
        <dbReference type="ARBA" id="ARBA00022989"/>
    </source>
</evidence>
<dbReference type="FunFam" id="3.30.565.10:FF:000010">
    <property type="entry name" value="Sensor histidine kinase RcsC"/>
    <property type="match status" value="1"/>
</dbReference>
<dbReference type="Gene3D" id="3.30.565.10">
    <property type="entry name" value="Histidine kinase-like ATPase, C-terminal domain"/>
    <property type="match status" value="1"/>
</dbReference>
<dbReference type="SMART" id="SM00448">
    <property type="entry name" value="REC"/>
    <property type="match status" value="1"/>
</dbReference>
<dbReference type="Gene3D" id="3.40.190.10">
    <property type="entry name" value="Periplasmic binding protein-like II"/>
    <property type="match status" value="4"/>
</dbReference>
<keyword evidence="8" id="KW-0732">Signal</keyword>
<dbReference type="PANTHER" id="PTHR45339:SF1">
    <property type="entry name" value="HYBRID SIGNAL TRANSDUCTION HISTIDINE KINASE J"/>
    <property type="match status" value="1"/>
</dbReference>
<keyword evidence="10" id="KW-0418">Kinase</keyword>
<evidence type="ECO:0000313" key="28">
    <source>
        <dbReference type="Proteomes" id="UP000267464"/>
    </source>
</evidence>
<feature type="coiled-coil region" evidence="22">
    <location>
        <begin position="580"/>
        <end position="607"/>
    </location>
</feature>
<dbReference type="CDD" id="cd17546">
    <property type="entry name" value="REC_hyHK_CKI1_RcsC-like"/>
    <property type="match status" value="1"/>
</dbReference>
<evidence type="ECO:0000256" key="19">
    <source>
        <dbReference type="ARBA" id="ARBA00070152"/>
    </source>
</evidence>
<evidence type="ECO:0000256" key="15">
    <source>
        <dbReference type="ARBA" id="ARBA00023136"/>
    </source>
</evidence>
<dbReference type="InterPro" id="IPR011006">
    <property type="entry name" value="CheY-like_superfamily"/>
</dbReference>
<dbReference type="GO" id="GO:0005886">
    <property type="term" value="C:plasma membrane"/>
    <property type="evidence" value="ECO:0007669"/>
    <property type="project" value="UniProtKB-SubCell"/>
</dbReference>
<evidence type="ECO:0000256" key="3">
    <source>
        <dbReference type="ARBA" id="ARBA00012438"/>
    </source>
</evidence>
<dbReference type="CDD" id="cd00082">
    <property type="entry name" value="HisKA"/>
    <property type="match status" value="1"/>
</dbReference>
<dbReference type="SUPFAM" id="SSF47384">
    <property type="entry name" value="Homodimeric domain of signal transducing histidine kinase"/>
    <property type="match status" value="1"/>
</dbReference>
<evidence type="ECO:0000256" key="5">
    <source>
        <dbReference type="ARBA" id="ARBA00022553"/>
    </source>
</evidence>
<keyword evidence="12 23" id="KW-1133">Transmembrane helix</keyword>
<keyword evidence="22" id="KW-0175">Coiled coil</keyword>
<evidence type="ECO:0000256" key="6">
    <source>
        <dbReference type="ARBA" id="ARBA00022679"/>
    </source>
</evidence>
<evidence type="ECO:0000256" key="4">
    <source>
        <dbReference type="ARBA" id="ARBA00022475"/>
    </source>
</evidence>
<evidence type="ECO:0000313" key="27">
    <source>
        <dbReference type="EMBL" id="RQP26225.1"/>
    </source>
</evidence>
<evidence type="ECO:0000256" key="8">
    <source>
        <dbReference type="ARBA" id="ARBA00022729"/>
    </source>
</evidence>
<keyword evidence="13" id="KW-0902">Two-component regulatory system</keyword>
<comment type="function">
    <text evidence="16">Member of the two-component regulatory system BvgS/BvgA. Phosphorylates BvgA via a four-step phosphorelay in response to environmental signals.</text>
</comment>
<keyword evidence="4" id="KW-1003">Cell membrane</keyword>
<organism evidence="27 28">
    <name type="scientific">Piscinibacter terrae</name>
    <dbReference type="NCBI Taxonomy" id="2496871"/>
    <lineage>
        <taxon>Bacteria</taxon>
        <taxon>Pseudomonadati</taxon>
        <taxon>Pseudomonadota</taxon>
        <taxon>Betaproteobacteria</taxon>
        <taxon>Burkholderiales</taxon>
        <taxon>Sphaerotilaceae</taxon>
        <taxon>Piscinibacter</taxon>
    </lineage>
</organism>
<feature type="transmembrane region" description="Helical" evidence="23">
    <location>
        <begin position="552"/>
        <end position="573"/>
    </location>
</feature>
<evidence type="ECO:0000256" key="23">
    <source>
        <dbReference type="SAM" id="Phobius"/>
    </source>
</evidence>
<evidence type="ECO:0000256" key="10">
    <source>
        <dbReference type="ARBA" id="ARBA00022777"/>
    </source>
</evidence>
<keyword evidence="7 23" id="KW-0812">Transmembrane</keyword>
<evidence type="ECO:0000256" key="21">
    <source>
        <dbReference type="PROSITE-ProRule" id="PRU00169"/>
    </source>
</evidence>
<dbReference type="Proteomes" id="UP000267464">
    <property type="component" value="Unassembled WGS sequence"/>
</dbReference>
<dbReference type="PANTHER" id="PTHR45339">
    <property type="entry name" value="HYBRID SIGNAL TRANSDUCTION HISTIDINE KINASE J"/>
    <property type="match status" value="1"/>
</dbReference>
<comment type="catalytic activity">
    <reaction evidence="1">
        <text>ATP + protein L-histidine = ADP + protein N-phospho-L-histidine.</text>
        <dbReference type="EC" id="2.7.13.3"/>
    </reaction>
</comment>
<dbReference type="GO" id="GO:0005524">
    <property type="term" value="F:ATP binding"/>
    <property type="evidence" value="ECO:0007669"/>
    <property type="project" value="UniProtKB-KW"/>
</dbReference>
<dbReference type="InterPro" id="IPR036097">
    <property type="entry name" value="HisK_dim/P_sf"/>
</dbReference>
<evidence type="ECO:0000256" key="13">
    <source>
        <dbReference type="ARBA" id="ARBA00023012"/>
    </source>
</evidence>
<feature type="modified residue" description="Phosphohistidine" evidence="20">
    <location>
        <position position="1083"/>
    </location>
</feature>
<dbReference type="InterPro" id="IPR036890">
    <property type="entry name" value="HATPase_C_sf"/>
</dbReference>
<dbReference type="SMART" id="SM00387">
    <property type="entry name" value="HATPase_c"/>
    <property type="match status" value="1"/>
</dbReference>
<dbReference type="AlphaFoldDB" id="A0A3N7K5N6"/>
<evidence type="ECO:0000256" key="9">
    <source>
        <dbReference type="ARBA" id="ARBA00022741"/>
    </source>
</evidence>
<dbReference type="InterPro" id="IPR001789">
    <property type="entry name" value="Sig_transdc_resp-reg_receiver"/>
</dbReference>
<keyword evidence="9" id="KW-0547">Nucleotide-binding</keyword>
<evidence type="ECO:0000256" key="14">
    <source>
        <dbReference type="ARBA" id="ARBA00023026"/>
    </source>
</evidence>
<dbReference type="SUPFAM" id="SSF55874">
    <property type="entry name" value="ATPase domain of HSP90 chaperone/DNA topoisomerase II/histidine kinase"/>
    <property type="match status" value="1"/>
</dbReference>
<comment type="subunit">
    <text evidence="17">At low DSF concentrations, interacts with RpfF.</text>
</comment>
<accession>A0A3N7K5N6</accession>
<reference evidence="27 28" key="1">
    <citation type="submission" date="2018-08" db="EMBL/GenBank/DDBJ databases">
        <authorList>
            <person name="Khan S.A."/>
            <person name="Jeon C.O."/>
            <person name="Chun B.H."/>
            <person name="Jeong S.E."/>
        </authorList>
    </citation>
    <scope>NUCLEOTIDE SEQUENCE [LARGE SCALE GENOMIC DNA]</scope>
    <source>
        <strain evidence="27 28">S-16</strain>
    </source>
</reference>
<evidence type="ECO:0000256" key="17">
    <source>
        <dbReference type="ARBA" id="ARBA00064003"/>
    </source>
</evidence>
<dbReference type="Pfam" id="PF02518">
    <property type="entry name" value="HATPase_c"/>
    <property type="match status" value="1"/>
</dbReference>
<dbReference type="SUPFAM" id="SSF53850">
    <property type="entry name" value="Periplasmic binding protein-like II"/>
    <property type="match status" value="2"/>
</dbReference>
<dbReference type="Gene3D" id="1.10.287.130">
    <property type="match status" value="1"/>
</dbReference>
<name>A0A3N7K5N6_9BURK</name>
<keyword evidence="5 21" id="KW-0597">Phosphoprotein</keyword>
<dbReference type="InterPro" id="IPR003661">
    <property type="entry name" value="HisK_dim/P_dom"/>
</dbReference>
<gene>
    <name evidence="27" type="ORF">DZC73_04105</name>
</gene>
<dbReference type="FunFam" id="1.10.287.130:FF:000002">
    <property type="entry name" value="Two-component osmosensing histidine kinase"/>
    <property type="match status" value="1"/>
</dbReference>
<dbReference type="InterPro" id="IPR036641">
    <property type="entry name" value="HPT_dom_sf"/>
</dbReference>
<dbReference type="PROSITE" id="PS50110">
    <property type="entry name" value="RESPONSE_REGULATORY"/>
    <property type="match status" value="1"/>
</dbReference>
<evidence type="ECO:0000256" key="18">
    <source>
        <dbReference type="ARBA" id="ARBA00068150"/>
    </source>
</evidence>
<evidence type="ECO:0000256" key="22">
    <source>
        <dbReference type="SAM" id="Coils"/>
    </source>
</evidence>
<feature type="domain" description="HPt" evidence="26">
    <location>
        <begin position="1044"/>
        <end position="1141"/>
    </location>
</feature>
<dbReference type="PROSITE" id="PS50109">
    <property type="entry name" value="HIS_KIN"/>
    <property type="match status" value="1"/>
</dbReference>
<keyword evidence="11" id="KW-0067">ATP-binding</keyword>
<dbReference type="Gene3D" id="1.20.120.160">
    <property type="entry name" value="HPT domain"/>
    <property type="match status" value="1"/>
</dbReference>
<dbReference type="Pfam" id="PF01627">
    <property type="entry name" value="Hpt"/>
    <property type="match status" value="1"/>
</dbReference>
<evidence type="ECO:0000256" key="20">
    <source>
        <dbReference type="PROSITE-ProRule" id="PRU00110"/>
    </source>
</evidence>
<evidence type="ECO:0000256" key="11">
    <source>
        <dbReference type="ARBA" id="ARBA00022840"/>
    </source>
</evidence>
<reference evidence="27 28" key="2">
    <citation type="submission" date="2018-12" db="EMBL/GenBank/DDBJ databases">
        <title>Rhizobacter gummiphilus sp. nov., a rubber-degrading bacterium isolated from the soil of a botanical garden in Japan.</title>
        <authorList>
            <person name="Shunsuke S.S."/>
        </authorList>
    </citation>
    <scope>NUCLEOTIDE SEQUENCE [LARGE SCALE GENOMIC DNA]</scope>
    <source>
        <strain evidence="27 28">S-16</strain>
    </source>
</reference>
<dbReference type="SUPFAM" id="SSF47226">
    <property type="entry name" value="Histidine-containing phosphotransfer domain, HPT domain"/>
    <property type="match status" value="1"/>
</dbReference>
<feature type="modified residue" description="4-aspartylphosphate" evidence="21">
    <location>
        <position position="938"/>
    </location>
</feature>
<proteinExistence type="predicted"/>
<dbReference type="CDD" id="cd01007">
    <property type="entry name" value="PBP2_BvgS_HisK_like"/>
    <property type="match status" value="2"/>
</dbReference>
<dbReference type="Pfam" id="PF00512">
    <property type="entry name" value="HisKA"/>
    <property type="match status" value="1"/>
</dbReference>
<evidence type="ECO:0000256" key="2">
    <source>
        <dbReference type="ARBA" id="ARBA00004651"/>
    </source>
</evidence>
<dbReference type="EMBL" id="QUSW01000001">
    <property type="protein sequence ID" value="RQP26225.1"/>
    <property type="molecule type" value="Genomic_DNA"/>
</dbReference>
<keyword evidence="15 23" id="KW-0472">Membrane</keyword>
<keyword evidence="6" id="KW-0808">Transferase</keyword>
<dbReference type="InterPro" id="IPR003594">
    <property type="entry name" value="HATPase_dom"/>
</dbReference>
<protein>
    <recommendedName>
        <fullName evidence="18">Sensory/regulatory protein RpfC</fullName>
        <ecNumber evidence="3">2.7.13.3</ecNumber>
    </recommendedName>
    <alternativeName>
        <fullName evidence="19">Virulence sensor protein BvgS</fullName>
    </alternativeName>
</protein>
<evidence type="ECO:0000256" key="7">
    <source>
        <dbReference type="ARBA" id="ARBA00022692"/>
    </source>
</evidence>
<dbReference type="Pfam" id="PF00497">
    <property type="entry name" value="SBP_bac_3"/>
    <property type="match status" value="2"/>
</dbReference>
<dbReference type="GO" id="GO:0000155">
    <property type="term" value="F:phosphorelay sensor kinase activity"/>
    <property type="evidence" value="ECO:0007669"/>
    <property type="project" value="InterPro"/>
</dbReference>
<dbReference type="InterPro" id="IPR001638">
    <property type="entry name" value="Solute-binding_3/MltF_N"/>
</dbReference>
<evidence type="ECO:0000259" key="24">
    <source>
        <dbReference type="PROSITE" id="PS50109"/>
    </source>
</evidence>
<dbReference type="SMART" id="SM00388">
    <property type="entry name" value="HisKA"/>
    <property type="match status" value="1"/>
</dbReference>
<feature type="domain" description="Response regulatory" evidence="25">
    <location>
        <begin position="886"/>
        <end position="1003"/>
    </location>
</feature>
<dbReference type="SUPFAM" id="SSF52172">
    <property type="entry name" value="CheY-like"/>
    <property type="match status" value="1"/>
</dbReference>